<dbReference type="SUPFAM" id="SSF57845">
    <property type="entry name" value="B-box zinc-binding domain"/>
    <property type="match status" value="1"/>
</dbReference>
<proteinExistence type="predicted"/>
<reference evidence="1" key="1">
    <citation type="submission" date="2022-08" db="UniProtKB">
        <authorList>
            <consortium name="EnsemblMetazoa"/>
        </authorList>
    </citation>
    <scope>IDENTIFICATION</scope>
</reference>
<sequence length="245" mass="27095">MDDEPVDERRKSPRARCFSGRLRMKGAVTVHAPWVAKIPKARRHALEHYPEPLPGSDEVCPGPAGAPAGSLRMMLMMIPPSTVRPEVVDVLRGSVAATVTHGQDSAQFRQRINKNHVFELGPEAHRRQRFTASHGIVQLGLSELMKVRPRPTPSVSGQADSMLLSIKCLMHSEHQLKLFCTTCHQVICGEWSTPGLPLNNSDLGGQGQEVDAFVDEYVAALEEHRCTLSERIGNIRQAKMKIIMA</sequence>
<dbReference type="Gene3D" id="3.30.160.60">
    <property type="entry name" value="Classic Zinc Finger"/>
    <property type="match status" value="1"/>
</dbReference>
<dbReference type="EnsemblMetazoa" id="ACOM035973-RA">
    <property type="protein sequence ID" value="ACOM035973-PA.1"/>
    <property type="gene ID" value="ACOM035973"/>
</dbReference>
<name>A0A8W7PQW9_ANOCL</name>
<accession>A0A8W7PQW9</accession>
<dbReference type="VEuPathDB" id="VectorBase:ACON2_036014"/>
<organism evidence="1">
    <name type="scientific">Anopheles coluzzii</name>
    <name type="common">African malaria mosquito</name>
    <dbReference type="NCBI Taxonomy" id="1518534"/>
    <lineage>
        <taxon>Eukaryota</taxon>
        <taxon>Metazoa</taxon>
        <taxon>Ecdysozoa</taxon>
        <taxon>Arthropoda</taxon>
        <taxon>Hexapoda</taxon>
        <taxon>Insecta</taxon>
        <taxon>Pterygota</taxon>
        <taxon>Neoptera</taxon>
        <taxon>Endopterygota</taxon>
        <taxon>Diptera</taxon>
        <taxon>Nematocera</taxon>
        <taxon>Culicoidea</taxon>
        <taxon>Culicidae</taxon>
        <taxon>Anophelinae</taxon>
        <taxon>Anopheles</taxon>
    </lineage>
</organism>
<evidence type="ECO:0000313" key="1">
    <source>
        <dbReference type="EnsemblMetazoa" id="ACOM035973-PA.1"/>
    </source>
</evidence>
<dbReference type="Proteomes" id="UP000075882">
    <property type="component" value="Unassembled WGS sequence"/>
</dbReference>
<dbReference type="AlphaFoldDB" id="A0A8W7PQW9"/>
<protein>
    <submittedName>
        <fullName evidence="1">Uncharacterized protein</fullName>
    </submittedName>
</protein>